<feature type="transmembrane region" description="Helical" evidence="1">
    <location>
        <begin position="195"/>
        <end position="214"/>
    </location>
</feature>
<feature type="transmembrane region" description="Helical" evidence="1">
    <location>
        <begin position="21"/>
        <end position="44"/>
    </location>
</feature>
<feature type="transmembrane region" description="Helical" evidence="1">
    <location>
        <begin position="291"/>
        <end position="312"/>
    </location>
</feature>
<feature type="transmembrane region" description="Helical" evidence="1">
    <location>
        <begin position="50"/>
        <end position="68"/>
    </location>
</feature>
<dbReference type="RefSeq" id="WP_079704069.1">
    <property type="nucleotide sequence ID" value="NZ_FUYR01000007.1"/>
</dbReference>
<feature type="transmembrane region" description="Helical" evidence="1">
    <location>
        <begin position="371"/>
        <end position="390"/>
    </location>
</feature>
<proteinExistence type="predicted"/>
<protein>
    <recommendedName>
        <fullName evidence="4">Dolichyl-phosphate-mannose-protein mannosyltransferase</fullName>
    </recommendedName>
</protein>
<dbReference type="STRING" id="572036.SAMN05661099_3571"/>
<feature type="transmembrane region" description="Helical" evidence="1">
    <location>
        <begin position="165"/>
        <end position="186"/>
    </location>
</feature>
<evidence type="ECO:0008006" key="4">
    <source>
        <dbReference type="Google" id="ProtNLM"/>
    </source>
</evidence>
<evidence type="ECO:0000256" key="1">
    <source>
        <dbReference type="SAM" id="Phobius"/>
    </source>
</evidence>
<feature type="transmembrane region" description="Helical" evidence="1">
    <location>
        <begin position="75"/>
        <end position="94"/>
    </location>
</feature>
<feature type="transmembrane region" description="Helical" evidence="1">
    <location>
        <begin position="220"/>
        <end position="236"/>
    </location>
</feature>
<feature type="transmembrane region" description="Helical" evidence="1">
    <location>
        <begin position="266"/>
        <end position="282"/>
    </location>
</feature>
<keyword evidence="1" id="KW-0812">Transmembrane</keyword>
<dbReference type="AlphaFoldDB" id="A0A1T5FBM2"/>
<sequence>MKAKSILISDPLFFPTEKKSLSSRVVCKLVVLLSYLMMAGFSVYELSPAILLSYIIFGFAGLVITFKIDRQATGIFLTVYALCTLFATLLYFHYFNIYGTPYWSGGSDELEYERLGKEFADKYGILEYGSIRGNLVPLWHNSVGYIYLVGLLTKLSQTLGGEHTMVVRIFNSGCLSMISVMVYCLAKRLDLRNNIAFWAAMFAGCLPLMMWTAGQSLRDILVSMLLFIGIFVWSPDHSGKQKYPLFYILVVTLFLALFLFELRRAQAFVLLLVATIGLLTGSDKRYRWVRILWILLMSLIGIWMVIKFSAILNSDFKLILMSSDAYSTYRTEERGGGLSTIVFSSSPPWSYFLRTAYALVSPLPVISYKLYVIWLSIGTIVHIFYLPFFFKGISVSIRNKSWWIVLSGLVMLFIGMAMFTFTSRHITQYLPLAVLITALGYSRYRGVHKNAFFRMGGIIGVMCFLYVGLKMLTS</sequence>
<organism evidence="2 3">
    <name type="scientific">Daejeonella lutea</name>
    <dbReference type="NCBI Taxonomy" id="572036"/>
    <lineage>
        <taxon>Bacteria</taxon>
        <taxon>Pseudomonadati</taxon>
        <taxon>Bacteroidota</taxon>
        <taxon>Sphingobacteriia</taxon>
        <taxon>Sphingobacteriales</taxon>
        <taxon>Sphingobacteriaceae</taxon>
        <taxon>Daejeonella</taxon>
    </lineage>
</organism>
<dbReference type="Proteomes" id="UP000189981">
    <property type="component" value="Unassembled WGS sequence"/>
</dbReference>
<feature type="transmembrane region" description="Helical" evidence="1">
    <location>
        <begin position="451"/>
        <end position="469"/>
    </location>
</feature>
<keyword evidence="1" id="KW-1133">Transmembrane helix</keyword>
<keyword evidence="1" id="KW-0472">Membrane</keyword>
<name>A0A1T5FBM2_9SPHI</name>
<evidence type="ECO:0000313" key="2">
    <source>
        <dbReference type="EMBL" id="SKB93550.1"/>
    </source>
</evidence>
<dbReference type="EMBL" id="FUYR01000007">
    <property type="protein sequence ID" value="SKB93550.1"/>
    <property type="molecule type" value="Genomic_DNA"/>
</dbReference>
<reference evidence="3" key="1">
    <citation type="submission" date="2017-02" db="EMBL/GenBank/DDBJ databases">
        <authorList>
            <person name="Varghese N."/>
            <person name="Submissions S."/>
        </authorList>
    </citation>
    <scope>NUCLEOTIDE SEQUENCE [LARGE SCALE GENOMIC DNA]</scope>
    <source>
        <strain evidence="3">DSM 22385</strain>
    </source>
</reference>
<gene>
    <name evidence="2" type="ORF">SAMN05661099_3571</name>
</gene>
<evidence type="ECO:0000313" key="3">
    <source>
        <dbReference type="Proteomes" id="UP000189981"/>
    </source>
</evidence>
<feature type="transmembrane region" description="Helical" evidence="1">
    <location>
        <begin position="426"/>
        <end position="444"/>
    </location>
</feature>
<feature type="transmembrane region" description="Helical" evidence="1">
    <location>
        <begin position="243"/>
        <end position="260"/>
    </location>
</feature>
<feature type="transmembrane region" description="Helical" evidence="1">
    <location>
        <begin position="402"/>
        <end position="420"/>
    </location>
</feature>
<accession>A0A1T5FBM2</accession>
<keyword evidence="3" id="KW-1185">Reference proteome</keyword>